<name>A0A3B0PFM4_MYCGL</name>
<dbReference type="AlphaFoldDB" id="A0A3B0PFM4"/>
<accession>A0A3B0PFM4</accession>
<dbReference type="Proteomes" id="UP000260136">
    <property type="component" value="Chromosome"/>
</dbReference>
<reference evidence="2" key="1">
    <citation type="submission" date="2018-06" db="EMBL/GenBank/DDBJ databases">
        <authorList>
            <consortium name="Pathogen Informatics"/>
        </authorList>
    </citation>
    <scope>NUCLEOTIDE SEQUENCE [LARGE SCALE GENOMIC DNA]</scope>
    <source>
        <strain evidence="2">NCTC10115</strain>
    </source>
</reference>
<feature type="non-terminal residue" evidence="1">
    <location>
        <position position="91"/>
    </location>
</feature>
<proteinExistence type="predicted"/>
<gene>
    <name evidence="1" type="ORF">NCTC10115_01372</name>
</gene>
<organism evidence="1 2">
    <name type="scientific">Mycoplasmoides gallisepticum</name>
    <name type="common">Mycoplasma gallisepticum</name>
    <dbReference type="NCBI Taxonomy" id="2096"/>
    <lineage>
        <taxon>Bacteria</taxon>
        <taxon>Bacillati</taxon>
        <taxon>Mycoplasmatota</taxon>
        <taxon>Mycoplasmoidales</taxon>
        <taxon>Mycoplasmoidaceae</taxon>
        <taxon>Mycoplasmoides</taxon>
    </lineage>
</organism>
<protein>
    <submittedName>
        <fullName evidence="1">Uncharacterized protein</fullName>
    </submittedName>
</protein>
<evidence type="ECO:0000313" key="2">
    <source>
        <dbReference type="Proteomes" id="UP000260136"/>
    </source>
</evidence>
<dbReference type="STRING" id="1006581.GCW_03475"/>
<sequence length="91" mass="10791">MDRFVYSLIELHNEKDGEIKNLVRNKLFSVFGNKEFSEDFTNALIDMAEYAIEHDRLPLVISVRKSDQYIKFNEPLLTIYGEEGIDKKYVW</sequence>
<evidence type="ECO:0000313" key="1">
    <source>
        <dbReference type="EMBL" id="SYV95369.1"/>
    </source>
</evidence>
<dbReference type="EMBL" id="LS991952">
    <property type="protein sequence ID" value="SYV95369.1"/>
    <property type="molecule type" value="Genomic_DNA"/>
</dbReference>